<name>A0AAV4Y3U7_CAEEX</name>
<organism evidence="1 2">
    <name type="scientific">Caerostris extrusa</name>
    <name type="common">Bark spider</name>
    <name type="synonym">Caerostris bankana</name>
    <dbReference type="NCBI Taxonomy" id="172846"/>
    <lineage>
        <taxon>Eukaryota</taxon>
        <taxon>Metazoa</taxon>
        <taxon>Ecdysozoa</taxon>
        <taxon>Arthropoda</taxon>
        <taxon>Chelicerata</taxon>
        <taxon>Arachnida</taxon>
        <taxon>Araneae</taxon>
        <taxon>Araneomorphae</taxon>
        <taxon>Entelegynae</taxon>
        <taxon>Araneoidea</taxon>
        <taxon>Araneidae</taxon>
        <taxon>Caerostris</taxon>
    </lineage>
</organism>
<protein>
    <submittedName>
        <fullName evidence="1">Uncharacterized protein</fullName>
    </submittedName>
</protein>
<sequence>MGSPSILTRIFKKIPTAPFLNDGSIRLATTISLPCSSLILKSLEYQIPILLIRTSWQEKLNKQHKSMKALKISGRI</sequence>
<proteinExistence type="predicted"/>
<dbReference type="AlphaFoldDB" id="A0AAV4Y3U7"/>
<comment type="caution">
    <text evidence="1">The sequence shown here is derived from an EMBL/GenBank/DDBJ whole genome shotgun (WGS) entry which is preliminary data.</text>
</comment>
<gene>
    <name evidence="1" type="ORF">CEXT_758071</name>
</gene>
<accession>A0AAV4Y3U7</accession>
<evidence type="ECO:0000313" key="2">
    <source>
        <dbReference type="Proteomes" id="UP001054945"/>
    </source>
</evidence>
<dbReference type="Proteomes" id="UP001054945">
    <property type="component" value="Unassembled WGS sequence"/>
</dbReference>
<reference evidence="1 2" key="1">
    <citation type="submission" date="2021-06" db="EMBL/GenBank/DDBJ databases">
        <title>Caerostris extrusa draft genome.</title>
        <authorList>
            <person name="Kono N."/>
            <person name="Arakawa K."/>
        </authorList>
    </citation>
    <scope>NUCLEOTIDE SEQUENCE [LARGE SCALE GENOMIC DNA]</scope>
</reference>
<evidence type="ECO:0000313" key="1">
    <source>
        <dbReference type="EMBL" id="GIZ02012.1"/>
    </source>
</evidence>
<dbReference type="EMBL" id="BPLR01018749">
    <property type="protein sequence ID" value="GIZ02012.1"/>
    <property type="molecule type" value="Genomic_DNA"/>
</dbReference>
<keyword evidence="2" id="KW-1185">Reference proteome</keyword>